<dbReference type="Proteomes" id="UP000182761">
    <property type="component" value="Unassembled WGS sequence"/>
</dbReference>
<dbReference type="GO" id="GO:0008990">
    <property type="term" value="F:rRNA (guanine-N2-)-methyltransferase activity"/>
    <property type="evidence" value="ECO:0007669"/>
    <property type="project" value="TreeGrafter"/>
</dbReference>
<evidence type="ECO:0000259" key="4">
    <source>
        <dbReference type="PROSITE" id="PS51165"/>
    </source>
</evidence>
<dbReference type="PROSITE" id="PS00092">
    <property type="entry name" value="N6_MTASE"/>
    <property type="match status" value="1"/>
</dbReference>
<dbReference type="OrthoDB" id="9809404at2"/>
<dbReference type="RefSeq" id="WP_055426010.1">
    <property type="nucleotide sequence ID" value="NZ_FCOR01000011.1"/>
</dbReference>
<dbReference type="InterPro" id="IPR002052">
    <property type="entry name" value="DNA_methylase_N6_adenine_CS"/>
</dbReference>
<keyword evidence="1 5" id="KW-0489">Methyltransferase</keyword>
<dbReference type="PROSITE" id="PS51165">
    <property type="entry name" value="THUMP"/>
    <property type="match status" value="1"/>
</dbReference>
<name>A0A0X3ARF1_9FLAO</name>
<protein>
    <submittedName>
        <fullName evidence="5">Putative N6-adenine-specific DNA methylase</fullName>
    </submittedName>
</protein>
<dbReference type="Pfam" id="PF02926">
    <property type="entry name" value="THUMP"/>
    <property type="match status" value="1"/>
</dbReference>
<evidence type="ECO:0000313" key="5">
    <source>
        <dbReference type="EMBL" id="CVK16823.1"/>
    </source>
</evidence>
<dbReference type="EMBL" id="FCOR01000011">
    <property type="protein sequence ID" value="CVK16823.1"/>
    <property type="molecule type" value="Genomic_DNA"/>
</dbReference>
<dbReference type="PANTHER" id="PTHR47313">
    <property type="entry name" value="RIBOSOMAL RNA LARGE SUBUNIT METHYLTRANSFERASE K/L"/>
    <property type="match status" value="1"/>
</dbReference>
<dbReference type="AlphaFoldDB" id="A0A0X3ARF1"/>
<dbReference type="Pfam" id="PF01170">
    <property type="entry name" value="UPF0020"/>
    <property type="match status" value="1"/>
</dbReference>
<dbReference type="InterPro" id="IPR053943">
    <property type="entry name" value="RlmKL-like_Mtase_CS"/>
</dbReference>
<dbReference type="STRING" id="1586267.GCA_001418685_01688"/>
<dbReference type="SMART" id="SM00981">
    <property type="entry name" value="THUMP"/>
    <property type="match status" value="1"/>
</dbReference>
<dbReference type="CDD" id="cd11715">
    <property type="entry name" value="THUMP_AdoMetMT"/>
    <property type="match status" value="1"/>
</dbReference>
<accession>A0A0X3ARF1</accession>
<keyword evidence="6" id="KW-1185">Reference proteome</keyword>
<dbReference type="InterPro" id="IPR029063">
    <property type="entry name" value="SAM-dependent_MTases_sf"/>
</dbReference>
<evidence type="ECO:0000256" key="2">
    <source>
        <dbReference type="ARBA" id="ARBA00022679"/>
    </source>
</evidence>
<dbReference type="GO" id="GO:0003723">
    <property type="term" value="F:RNA binding"/>
    <property type="evidence" value="ECO:0007669"/>
    <property type="project" value="UniProtKB-UniRule"/>
</dbReference>
<dbReference type="SUPFAM" id="SSF53335">
    <property type="entry name" value="S-adenosyl-L-methionine-dependent methyltransferases"/>
    <property type="match status" value="1"/>
</dbReference>
<dbReference type="PROSITE" id="PS01261">
    <property type="entry name" value="UPF0020"/>
    <property type="match status" value="1"/>
</dbReference>
<dbReference type="InterPro" id="IPR004114">
    <property type="entry name" value="THUMP_dom"/>
</dbReference>
<feature type="domain" description="THUMP" evidence="4">
    <location>
        <begin position="49"/>
        <end position="160"/>
    </location>
</feature>
<organism evidence="5 6">
    <name type="scientific">Apibacter mensalis</name>
    <dbReference type="NCBI Taxonomy" id="1586267"/>
    <lineage>
        <taxon>Bacteria</taxon>
        <taxon>Pseudomonadati</taxon>
        <taxon>Bacteroidota</taxon>
        <taxon>Flavobacteriia</taxon>
        <taxon>Flavobacteriales</taxon>
        <taxon>Weeksellaceae</taxon>
        <taxon>Apibacter</taxon>
    </lineage>
</organism>
<dbReference type="Gene3D" id="3.30.2130.30">
    <property type="match status" value="1"/>
</dbReference>
<dbReference type="PANTHER" id="PTHR47313:SF1">
    <property type="entry name" value="RIBOSOMAL RNA LARGE SUBUNIT METHYLTRANSFERASE K_L"/>
    <property type="match status" value="1"/>
</dbReference>
<dbReference type="Gene3D" id="3.40.50.150">
    <property type="entry name" value="Vaccinia Virus protein VP39"/>
    <property type="match status" value="1"/>
</dbReference>
<dbReference type="GO" id="GO:0070043">
    <property type="term" value="F:rRNA (guanine-N7-)-methyltransferase activity"/>
    <property type="evidence" value="ECO:0007669"/>
    <property type="project" value="TreeGrafter"/>
</dbReference>
<evidence type="ECO:0000256" key="3">
    <source>
        <dbReference type="PROSITE-ProRule" id="PRU00529"/>
    </source>
</evidence>
<sequence length="387" mass="45081">MFANKDSFTMQAKTFYGLEDVLVQELKQLGASQIVKKNRAVEYLGDLGFLYKTNYSLRTALKILVPIYHFKAKNENTFEREINKIPWENYFFNSQSFAIDSTIYSDYFKHSQYIMLKMKDGIVDRFRKKFGKRPDIERYNPDIKFHLHISNQEVTISLDSSGDPLFKRGYRKSHFEAPINEVLAAGLLNLAGWDGKGNFLDPMCGSGTLLIEAAMIALQIPPQLHRNKFGFMNWKNFDLELFNKIKDTRINKITDFSGKIIGYDILDKAITSAKINIEAADLSEFIELKKQNFFTSQKDLFPLLIVFNPPYDERIPINTDNFYKQIGDTLKNNYKNTLSWFITSDIEAYKKIGLRPSRKIKIYNGKLECRFFQYEIYEGSKKNKIIS</sequence>
<dbReference type="InterPro" id="IPR000241">
    <property type="entry name" value="RlmKL-like_Mtase"/>
</dbReference>
<evidence type="ECO:0000313" key="6">
    <source>
        <dbReference type="Proteomes" id="UP000182761"/>
    </source>
</evidence>
<dbReference type="InterPro" id="IPR054170">
    <property type="entry name" value="RlmL_1st"/>
</dbReference>
<keyword evidence="3" id="KW-0694">RNA-binding</keyword>
<evidence type="ECO:0000256" key="1">
    <source>
        <dbReference type="ARBA" id="ARBA00022603"/>
    </source>
</evidence>
<gene>
    <name evidence="5" type="ORF">Ga0061079_11115</name>
</gene>
<proteinExistence type="predicted"/>
<keyword evidence="2" id="KW-0808">Transferase</keyword>
<dbReference type="Pfam" id="PF22020">
    <property type="entry name" value="RlmL_1st"/>
    <property type="match status" value="1"/>
</dbReference>
<reference evidence="5 6" key="1">
    <citation type="submission" date="2016-01" db="EMBL/GenBank/DDBJ databases">
        <authorList>
            <person name="McClelland M."/>
            <person name="Jain A."/>
            <person name="Saraogi P."/>
            <person name="Mendelson R."/>
            <person name="Westerman R."/>
            <person name="SanMiguel P."/>
            <person name="Csonka L."/>
        </authorList>
    </citation>
    <scope>NUCLEOTIDE SEQUENCE [LARGE SCALE GENOMIC DNA]</scope>
    <source>
        <strain evidence="5 6">R-53146</strain>
    </source>
</reference>